<dbReference type="RefSeq" id="WP_086088484.1">
    <property type="nucleotide sequence ID" value="NZ_CP021112.1"/>
</dbReference>
<organism evidence="1 2">
    <name type="scientific">Pseudorhodoplanes sinuspersici</name>
    <dbReference type="NCBI Taxonomy" id="1235591"/>
    <lineage>
        <taxon>Bacteria</taxon>
        <taxon>Pseudomonadati</taxon>
        <taxon>Pseudomonadota</taxon>
        <taxon>Alphaproteobacteria</taxon>
        <taxon>Hyphomicrobiales</taxon>
        <taxon>Pseudorhodoplanes</taxon>
    </lineage>
</organism>
<accession>A0A1W6ZTK1</accession>
<dbReference type="AlphaFoldDB" id="A0A1W6ZTK1"/>
<name>A0A1W6ZTK1_9HYPH</name>
<protein>
    <submittedName>
        <fullName evidence="1">Uncharacterized protein</fullName>
    </submittedName>
</protein>
<dbReference type="EMBL" id="CP021112">
    <property type="protein sequence ID" value="ARQ00085.1"/>
    <property type="molecule type" value="Genomic_DNA"/>
</dbReference>
<proteinExistence type="predicted"/>
<keyword evidence="2" id="KW-1185">Reference proteome</keyword>
<reference evidence="1 2" key="1">
    <citation type="submission" date="2017-05" db="EMBL/GenBank/DDBJ databases">
        <title>Full genome sequence of Pseudorhodoplanes sinuspersici.</title>
        <authorList>
            <person name="Dastgheib S.M.M."/>
            <person name="Shavandi M."/>
            <person name="Tirandaz H."/>
        </authorList>
    </citation>
    <scope>NUCLEOTIDE SEQUENCE [LARGE SCALE GENOMIC DNA]</scope>
    <source>
        <strain evidence="1 2">RIPI110</strain>
    </source>
</reference>
<evidence type="ECO:0000313" key="1">
    <source>
        <dbReference type="EMBL" id="ARQ00085.1"/>
    </source>
</evidence>
<dbReference type="Proteomes" id="UP000194137">
    <property type="component" value="Chromosome"/>
</dbReference>
<sequence length="198" mass="22533">MEPAQPAEYPLYFVDGDTGMSWSIDTRSVRLDAAGVTFTSERETRTIAFREIRSIRLQTTFVRGDDIPIGICTVRFGNYRKLTIFSGDSHGRADADQRQHYIDFIRDFHRRIPMHDRNRIGFNGGLSETRYMIVSTAMLAGALLFGALPAFLILWKPSFETFGIAFTSGGFVYAGWRVWNRNRPGDYSPDHVPDDLLP</sequence>
<dbReference type="STRING" id="1235591.CAK95_14080"/>
<evidence type="ECO:0000313" key="2">
    <source>
        <dbReference type="Proteomes" id="UP000194137"/>
    </source>
</evidence>
<gene>
    <name evidence="1" type="ORF">CAK95_14080</name>
</gene>
<dbReference type="KEGG" id="psin:CAK95_14080"/>